<accession>A0A066VRC8</accession>
<dbReference type="Pfam" id="PF13561">
    <property type="entry name" value="adh_short_C2"/>
    <property type="match status" value="1"/>
</dbReference>
<dbReference type="CDD" id="cd05233">
    <property type="entry name" value="SDR_c"/>
    <property type="match status" value="1"/>
</dbReference>
<dbReference type="GO" id="GO:0006633">
    <property type="term" value="P:fatty acid biosynthetic process"/>
    <property type="evidence" value="ECO:0007669"/>
    <property type="project" value="TreeGrafter"/>
</dbReference>
<dbReference type="AlphaFoldDB" id="A0A066VRC8"/>
<keyword evidence="4" id="KW-0684">Rhamnose metabolism</keyword>
<dbReference type="STRING" id="1037660.A0A066VRC8"/>
<dbReference type="GO" id="GO:0016616">
    <property type="term" value="F:oxidoreductase activity, acting on the CH-OH group of donors, NAD or NADP as acceptor"/>
    <property type="evidence" value="ECO:0007669"/>
    <property type="project" value="TreeGrafter"/>
</dbReference>
<dbReference type="PRINTS" id="PR00080">
    <property type="entry name" value="SDRFAMILY"/>
</dbReference>
<keyword evidence="2" id="KW-0521">NADP</keyword>
<dbReference type="PRINTS" id="PR00081">
    <property type="entry name" value="GDHRDH"/>
</dbReference>
<evidence type="ECO:0000313" key="5">
    <source>
        <dbReference type="EMBL" id="KDN41324.1"/>
    </source>
</evidence>
<dbReference type="InterPro" id="IPR036291">
    <property type="entry name" value="NAD(P)-bd_dom_sf"/>
</dbReference>
<dbReference type="RefSeq" id="XP_013241679.1">
    <property type="nucleotide sequence ID" value="XM_013386225.1"/>
</dbReference>
<keyword evidence="6" id="KW-1185">Reference proteome</keyword>
<sequence>MSTLSNPGIAGRDLLVGRTLACTGASRGIGRAIVLAAAAQGATGICMHYLGDEETEREASALQQEIEGRWGDGGSEGRTGEAGTKVVLVKGDIGLEETGQAIIDTAIQRFGRLDVFVSNAGICQFSKFLDLTPELWHKTQQVNLNGAFYALSAAARAMSAQAPHPQSGTRGCIVAVSSISALVGGAEQCHYTPTKAALKSLIESMACSLGPLGIRCNCVLPGTIRTAINEEDLSNDGKREYMEKRTPLGRLGNPGDIAGATIFLASDLSRYMQGSSVLVDGGMFVNLQ</sequence>
<dbReference type="GO" id="GO:0048038">
    <property type="term" value="F:quinone binding"/>
    <property type="evidence" value="ECO:0007669"/>
    <property type="project" value="TreeGrafter"/>
</dbReference>
<dbReference type="InParanoid" id="A0A066VRC8"/>
<dbReference type="HOGENOM" id="CLU_010194_1_1_1"/>
<evidence type="ECO:0000256" key="1">
    <source>
        <dbReference type="ARBA" id="ARBA00006484"/>
    </source>
</evidence>
<name>A0A066VRC8_TILAU</name>
<evidence type="ECO:0000313" key="6">
    <source>
        <dbReference type="Proteomes" id="UP000027361"/>
    </source>
</evidence>
<dbReference type="SUPFAM" id="SSF51735">
    <property type="entry name" value="NAD(P)-binding Rossmann-fold domains"/>
    <property type="match status" value="1"/>
</dbReference>
<comment type="caution">
    <text evidence="5">The sequence shown here is derived from an EMBL/GenBank/DDBJ whole genome shotgun (WGS) entry which is preliminary data.</text>
</comment>
<evidence type="ECO:0000256" key="4">
    <source>
        <dbReference type="ARBA" id="ARBA00023308"/>
    </source>
</evidence>
<comment type="similarity">
    <text evidence="1">Belongs to the short-chain dehydrogenases/reductases (SDR) family.</text>
</comment>
<protein>
    <submittedName>
        <fullName evidence="5">NAD-P-binding protein</fullName>
    </submittedName>
</protein>
<dbReference type="FunFam" id="3.40.50.720:FF:000417">
    <property type="entry name" value="Glucose 1-dehydrogenase, putative"/>
    <property type="match status" value="1"/>
</dbReference>
<proteinExistence type="inferred from homology"/>
<dbReference type="PANTHER" id="PTHR42760:SF83">
    <property type="entry name" value="(3R)-3-HYDROXYACYL-COA DEHYDROGENASE"/>
    <property type="match status" value="1"/>
</dbReference>
<reference evidence="5 6" key="1">
    <citation type="submission" date="2014-05" db="EMBL/GenBank/DDBJ databases">
        <title>Draft genome sequence of a rare smut relative, Tilletiaria anomala UBC 951.</title>
        <authorList>
            <consortium name="DOE Joint Genome Institute"/>
            <person name="Toome M."/>
            <person name="Kuo A."/>
            <person name="Henrissat B."/>
            <person name="Lipzen A."/>
            <person name="Tritt A."/>
            <person name="Yoshinaga Y."/>
            <person name="Zane M."/>
            <person name="Barry K."/>
            <person name="Grigoriev I.V."/>
            <person name="Spatafora J.W."/>
            <person name="Aimea M.C."/>
        </authorList>
    </citation>
    <scope>NUCLEOTIDE SEQUENCE [LARGE SCALE GENOMIC DNA]</scope>
    <source>
        <strain evidence="5 6">UBC 951</strain>
    </source>
</reference>
<evidence type="ECO:0000256" key="2">
    <source>
        <dbReference type="ARBA" id="ARBA00022857"/>
    </source>
</evidence>
<dbReference type="OrthoDB" id="47007at2759"/>
<dbReference type="Proteomes" id="UP000027361">
    <property type="component" value="Unassembled WGS sequence"/>
</dbReference>
<dbReference type="GeneID" id="25264940"/>
<organism evidence="5 6">
    <name type="scientific">Tilletiaria anomala (strain ATCC 24038 / CBS 436.72 / UBC 951)</name>
    <dbReference type="NCBI Taxonomy" id="1037660"/>
    <lineage>
        <taxon>Eukaryota</taxon>
        <taxon>Fungi</taxon>
        <taxon>Dikarya</taxon>
        <taxon>Basidiomycota</taxon>
        <taxon>Ustilaginomycotina</taxon>
        <taxon>Exobasidiomycetes</taxon>
        <taxon>Georgefischeriales</taxon>
        <taxon>Tilletiariaceae</taxon>
        <taxon>Tilletiaria</taxon>
    </lineage>
</organism>
<dbReference type="EMBL" id="JMSN01000081">
    <property type="protein sequence ID" value="KDN41324.1"/>
    <property type="molecule type" value="Genomic_DNA"/>
</dbReference>
<dbReference type="GO" id="GO:0019301">
    <property type="term" value="P:rhamnose catabolic process"/>
    <property type="evidence" value="ECO:0007669"/>
    <property type="project" value="UniProtKB-ARBA"/>
</dbReference>
<dbReference type="OMA" id="DHMIERK"/>
<dbReference type="PANTHER" id="PTHR42760">
    <property type="entry name" value="SHORT-CHAIN DEHYDROGENASES/REDUCTASES FAMILY MEMBER"/>
    <property type="match status" value="1"/>
</dbReference>
<dbReference type="InterPro" id="IPR002347">
    <property type="entry name" value="SDR_fam"/>
</dbReference>
<evidence type="ECO:0000256" key="3">
    <source>
        <dbReference type="ARBA" id="ARBA00023002"/>
    </source>
</evidence>
<keyword evidence="3" id="KW-0560">Oxidoreductase</keyword>
<gene>
    <name evidence="5" type="ORF">K437DRAFT_258311</name>
</gene>
<dbReference type="Gene3D" id="3.40.50.720">
    <property type="entry name" value="NAD(P)-binding Rossmann-like Domain"/>
    <property type="match status" value="1"/>
</dbReference>